<proteinExistence type="predicted"/>
<sequence length="113" mass="12926">MMTNKLVQYVDEFLQCWKRARVVHSSHLVMHDMVEGVDICWRKIGLGKLKCNVNEATFVNNGCMGWAAVLRNDKDIGFVHKDCVTIASAFQSFQLCWFRRDANKVAYVLARGA</sequence>
<name>A0A7J9EQ67_9ROSI</name>
<dbReference type="EMBL" id="JABEZW010000009">
    <property type="protein sequence ID" value="MBA0775143.1"/>
    <property type="molecule type" value="Genomic_DNA"/>
</dbReference>
<reference evidence="1 2" key="1">
    <citation type="journal article" date="2019" name="Genome Biol. Evol.">
        <title>Insights into the evolution of the New World diploid cottons (Gossypium, subgenus Houzingenia) based on genome sequencing.</title>
        <authorList>
            <person name="Grover C.E."/>
            <person name="Arick M.A. 2nd"/>
            <person name="Thrash A."/>
            <person name="Conover J.L."/>
            <person name="Sanders W.S."/>
            <person name="Peterson D.G."/>
            <person name="Frelichowski J.E."/>
            <person name="Scheffler J.A."/>
            <person name="Scheffler B.E."/>
            <person name="Wendel J.F."/>
        </authorList>
    </citation>
    <scope>NUCLEOTIDE SEQUENCE [LARGE SCALE GENOMIC DNA]</scope>
    <source>
        <strain evidence="1">8</strain>
        <tissue evidence="1">Leaf</tissue>
    </source>
</reference>
<accession>A0A7J9EQ67</accession>
<dbReference type="Proteomes" id="UP000593568">
    <property type="component" value="Unassembled WGS sequence"/>
</dbReference>
<gene>
    <name evidence="1" type="ORF">Gotri_010304</name>
</gene>
<evidence type="ECO:0008006" key="3">
    <source>
        <dbReference type="Google" id="ProtNLM"/>
    </source>
</evidence>
<protein>
    <recommendedName>
        <fullName evidence="3">RNase H type-1 domain-containing protein</fullName>
    </recommendedName>
</protein>
<evidence type="ECO:0000313" key="1">
    <source>
        <dbReference type="EMBL" id="MBA0775143.1"/>
    </source>
</evidence>
<organism evidence="1 2">
    <name type="scientific">Gossypium trilobum</name>
    <dbReference type="NCBI Taxonomy" id="34281"/>
    <lineage>
        <taxon>Eukaryota</taxon>
        <taxon>Viridiplantae</taxon>
        <taxon>Streptophyta</taxon>
        <taxon>Embryophyta</taxon>
        <taxon>Tracheophyta</taxon>
        <taxon>Spermatophyta</taxon>
        <taxon>Magnoliopsida</taxon>
        <taxon>eudicotyledons</taxon>
        <taxon>Gunneridae</taxon>
        <taxon>Pentapetalae</taxon>
        <taxon>rosids</taxon>
        <taxon>malvids</taxon>
        <taxon>Malvales</taxon>
        <taxon>Malvaceae</taxon>
        <taxon>Malvoideae</taxon>
        <taxon>Gossypium</taxon>
    </lineage>
</organism>
<keyword evidence="2" id="KW-1185">Reference proteome</keyword>
<comment type="caution">
    <text evidence="1">The sequence shown here is derived from an EMBL/GenBank/DDBJ whole genome shotgun (WGS) entry which is preliminary data.</text>
</comment>
<evidence type="ECO:0000313" key="2">
    <source>
        <dbReference type="Proteomes" id="UP000593568"/>
    </source>
</evidence>
<dbReference type="AlphaFoldDB" id="A0A7J9EQ67"/>